<dbReference type="Pfam" id="PF01763">
    <property type="entry name" value="Herpes_UL6"/>
    <property type="match status" value="1"/>
</dbReference>
<keyword evidence="1" id="KW-1048">Host nucleus</keyword>
<gene>
    <name evidence="5" type="primary">capsid portal protein</name>
</gene>
<dbReference type="InterPro" id="IPR002660">
    <property type="entry name" value="Herpes_Portal"/>
</dbReference>
<evidence type="ECO:0000313" key="6">
    <source>
        <dbReference type="Proteomes" id="UP001162227"/>
    </source>
</evidence>
<evidence type="ECO:0000256" key="4">
    <source>
        <dbReference type="ARBA" id="ARBA00023219"/>
    </source>
</evidence>
<evidence type="ECO:0000256" key="3">
    <source>
        <dbReference type="ARBA" id="ARBA00022844"/>
    </source>
</evidence>
<reference evidence="5" key="1">
    <citation type="journal article" date="2019" name="Vet. Microbiol.">
        <title>Molecular and microscopic characterisation of a novel pathogenic herpesvirus from Indian ringneck parrots (Psittacula krameri).</title>
        <authorList>
            <person name="Sutherland M."/>
            <person name="Sarker S."/>
            <person name="Raidal S.R."/>
        </authorList>
    </citation>
    <scope>NUCLEOTIDE SEQUENCE</scope>
    <source>
        <strain evidence="5">PsHV 5</strain>
    </source>
</reference>
<keyword evidence="2" id="KW-1188">Viral release from host cell</keyword>
<dbReference type="Proteomes" id="UP001162227">
    <property type="component" value="Segment"/>
</dbReference>
<keyword evidence="4" id="KW-0231">Viral genome packaging</keyword>
<dbReference type="GeneID" id="80541399"/>
<evidence type="ECO:0000313" key="5">
    <source>
        <dbReference type="EMBL" id="QFU14596.1"/>
    </source>
</evidence>
<name>A0A5P9JSD7_9ALPH</name>
<evidence type="ECO:0000256" key="2">
    <source>
        <dbReference type="ARBA" id="ARBA00022612"/>
    </source>
</evidence>
<reference evidence="5" key="2">
    <citation type="submission" date="2019-05" db="EMBL/GenBank/DDBJ databases">
        <authorList>
            <person name="Sutherland M."/>
            <person name="Sarker S."/>
            <person name="Raidal S.R."/>
        </authorList>
    </citation>
    <scope>NUCLEOTIDE SEQUENCE</scope>
    <source>
        <strain evidence="5">PsHV 5</strain>
    </source>
</reference>
<sequence length="712" mass="80682">MRWCVIHPTTKTLEFREILLGGVGYYEGQGLYNAVRNTEVVTRQIQVSTLREILDGCRFEDIISDWSSHLNSRGYDVINIARRYGQNITDALKIAERLIDTWICVLQRTLSDLARDIAACCTSGSLGKCTSYTCYIDWLTCLGIVPVRRGVVKMEHNVNVTKHNEFLKSDSLHKWYGLADRLRLSGSMFKRGADFIAYLSSRLESVEIMPYDRTVLVMDIETRVIRSYDMFSGVRGDCIIFGEPMLTSEGPIFDAVMQRLYLSSMRAYATREHAKLCQLANTTPLHILLARREKSDDDSAVLDKLIDRVIGKSTESSSENATGRLIKLMVNMKSMRNVGDVSDAVDAYLKENTNNILGGVRSLDPSRAGFGRGRLAENNSGGDTLADSFRAAVVTNINNVLEGHVSNLLKAVEDLRAANIDLVNKNTALNRQIDKVRMASINARDSNNDTANTRKAKQFQKHLSTIDPFQALETLSQNVTRNVVDLTPDMRENTYVANSFQSRYIPPYLEEEDRLSKLWEQEIMRSFKLQRATTNQGQELTVLYSDSSISLITGPYFTRVLLADRIGFLISRQDVYKSEEELCVDLFRKSRISTYLDDLRTTFLTDVNRACLTIYPSEDFKSTSLEQDYKTRLCDTRPYVDRVSIPQSEYNAPSITRSSRLIGTNYHQDEDQWSSNVAVGYYRSVSPYANLAAEAENVNYLPGFNTQAKYFS</sequence>
<proteinExistence type="inferred from homology"/>
<dbReference type="GO" id="GO:0044423">
    <property type="term" value="C:virion component"/>
    <property type="evidence" value="ECO:0007669"/>
    <property type="project" value="UniProtKB-KW"/>
</dbReference>
<dbReference type="GO" id="GO:0051276">
    <property type="term" value="P:chromosome organization"/>
    <property type="evidence" value="ECO:0007669"/>
    <property type="project" value="InterPro"/>
</dbReference>
<keyword evidence="6" id="KW-1185">Reference proteome</keyword>
<organism evidence="5 6">
    <name type="scientific">Psittacid alphaherpesvirus 5</name>
    <dbReference type="NCBI Taxonomy" id="2972693"/>
    <lineage>
        <taxon>Viruses</taxon>
        <taxon>Duplodnaviria</taxon>
        <taxon>Heunggongvirae</taxon>
        <taxon>Peploviricota</taxon>
        <taxon>Herviviricetes</taxon>
        <taxon>Herpesvirales</taxon>
        <taxon>Orthoherpesviridae</taxon>
        <taxon>Alphaherpesvirinae</taxon>
        <taxon>Iltovirus</taxon>
        <taxon>Iltovirus psittacidalpha5</taxon>
    </lineage>
</organism>
<evidence type="ECO:0000256" key="1">
    <source>
        <dbReference type="ARBA" id="ARBA00022562"/>
    </source>
</evidence>
<protein>
    <submittedName>
        <fullName evidence="5">Capsid portal protein</fullName>
    </submittedName>
</protein>
<accession>A0A5P9JSD7</accession>
<dbReference type="HAMAP" id="MF_04012">
    <property type="entry name" value="HSV_PORTL"/>
    <property type="match status" value="1"/>
</dbReference>
<dbReference type="RefSeq" id="YP_010802626.1">
    <property type="nucleotide sequence ID" value="NC_077028.1"/>
</dbReference>
<dbReference type="KEGG" id="vg:80541399"/>
<dbReference type="EMBL" id="MK955929">
    <property type="protein sequence ID" value="QFU14596.1"/>
    <property type="molecule type" value="Genomic_DNA"/>
</dbReference>
<keyword evidence="3" id="KW-0946">Virion</keyword>